<dbReference type="Proteomes" id="UP001454036">
    <property type="component" value="Unassembled WGS sequence"/>
</dbReference>
<reference evidence="1 2" key="1">
    <citation type="submission" date="2024-01" db="EMBL/GenBank/DDBJ databases">
        <title>The complete chloroplast genome sequence of Lithospermum erythrorhizon: insights into the phylogenetic relationship among Boraginaceae species and the maternal lineages of purple gromwells.</title>
        <authorList>
            <person name="Okada T."/>
            <person name="Watanabe K."/>
        </authorList>
    </citation>
    <scope>NUCLEOTIDE SEQUENCE [LARGE SCALE GENOMIC DNA]</scope>
</reference>
<organism evidence="1 2">
    <name type="scientific">Lithospermum erythrorhizon</name>
    <name type="common">Purple gromwell</name>
    <name type="synonym">Lithospermum officinale var. erythrorhizon</name>
    <dbReference type="NCBI Taxonomy" id="34254"/>
    <lineage>
        <taxon>Eukaryota</taxon>
        <taxon>Viridiplantae</taxon>
        <taxon>Streptophyta</taxon>
        <taxon>Embryophyta</taxon>
        <taxon>Tracheophyta</taxon>
        <taxon>Spermatophyta</taxon>
        <taxon>Magnoliopsida</taxon>
        <taxon>eudicotyledons</taxon>
        <taxon>Gunneridae</taxon>
        <taxon>Pentapetalae</taxon>
        <taxon>asterids</taxon>
        <taxon>lamiids</taxon>
        <taxon>Boraginales</taxon>
        <taxon>Boraginaceae</taxon>
        <taxon>Boraginoideae</taxon>
        <taxon>Lithospermeae</taxon>
        <taxon>Lithospermum</taxon>
    </lineage>
</organism>
<proteinExistence type="predicted"/>
<name>A0AAV3P6F9_LITER</name>
<evidence type="ECO:0000313" key="1">
    <source>
        <dbReference type="EMBL" id="GAA0147254.1"/>
    </source>
</evidence>
<protein>
    <submittedName>
        <fullName evidence="1">Uncharacterized protein</fullName>
    </submittedName>
</protein>
<dbReference type="AlphaFoldDB" id="A0AAV3P6F9"/>
<comment type="caution">
    <text evidence="1">The sequence shown here is derived from an EMBL/GenBank/DDBJ whole genome shotgun (WGS) entry which is preliminary data.</text>
</comment>
<accession>A0AAV3P6F9</accession>
<keyword evidence="2" id="KW-1185">Reference proteome</keyword>
<evidence type="ECO:0000313" key="2">
    <source>
        <dbReference type="Proteomes" id="UP001454036"/>
    </source>
</evidence>
<gene>
    <name evidence="1" type="ORF">LIER_07000</name>
</gene>
<sequence>MFNHERGGRLLLCMRITFYDRNGSISWAISVRQGHDWHNIQGHHLGVDVEDLMGDHHDFAPKTFSEALFTGFFLISYHDFDSLVIVTNDFFSQVGYRHFDFIRRS</sequence>
<dbReference type="EMBL" id="BAABME010001055">
    <property type="protein sequence ID" value="GAA0147254.1"/>
    <property type="molecule type" value="Genomic_DNA"/>
</dbReference>